<keyword evidence="3" id="KW-1185">Reference proteome</keyword>
<name>A0A928W1Y2_9CYAN</name>
<reference evidence="2" key="1">
    <citation type="submission" date="2020-10" db="EMBL/GenBank/DDBJ databases">
        <authorList>
            <person name="Castelo-Branco R."/>
            <person name="Eusebio N."/>
            <person name="Adriana R."/>
            <person name="Vieira A."/>
            <person name="Brugerolle De Fraissinette N."/>
            <person name="Rezende De Castro R."/>
            <person name="Schneider M.P."/>
            <person name="Vasconcelos V."/>
            <person name="Leao P.N."/>
        </authorList>
    </citation>
    <scope>NUCLEOTIDE SEQUENCE</scope>
    <source>
        <strain evidence="2">LEGE 11467</strain>
    </source>
</reference>
<proteinExistence type="predicted"/>
<protein>
    <submittedName>
        <fullName evidence="2">Uncharacterized protein</fullName>
    </submittedName>
</protein>
<gene>
    <name evidence="2" type="ORF">IQ235_17125</name>
</gene>
<dbReference type="EMBL" id="JADEXN010000369">
    <property type="protein sequence ID" value="MBE9042496.1"/>
    <property type="molecule type" value="Genomic_DNA"/>
</dbReference>
<dbReference type="Proteomes" id="UP000621799">
    <property type="component" value="Unassembled WGS sequence"/>
</dbReference>
<dbReference type="AlphaFoldDB" id="A0A928W1Y2"/>
<accession>A0A928W1Y2</accession>
<evidence type="ECO:0000313" key="3">
    <source>
        <dbReference type="Proteomes" id="UP000621799"/>
    </source>
</evidence>
<evidence type="ECO:0000313" key="2">
    <source>
        <dbReference type="EMBL" id="MBE9042496.1"/>
    </source>
</evidence>
<feature type="compositionally biased region" description="Basic and acidic residues" evidence="1">
    <location>
        <begin position="113"/>
        <end position="123"/>
    </location>
</feature>
<feature type="region of interest" description="Disordered" evidence="1">
    <location>
        <begin position="96"/>
        <end position="128"/>
    </location>
</feature>
<evidence type="ECO:0000256" key="1">
    <source>
        <dbReference type="SAM" id="MobiDB-lite"/>
    </source>
</evidence>
<comment type="caution">
    <text evidence="2">The sequence shown here is derived from an EMBL/GenBank/DDBJ whole genome shotgun (WGS) entry which is preliminary data.</text>
</comment>
<organism evidence="2 3">
    <name type="scientific">Zarconia navalis LEGE 11467</name>
    <dbReference type="NCBI Taxonomy" id="1828826"/>
    <lineage>
        <taxon>Bacteria</taxon>
        <taxon>Bacillati</taxon>
        <taxon>Cyanobacteriota</taxon>
        <taxon>Cyanophyceae</taxon>
        <taxon>Oscillatoriophycideae</taxon>
        <taxon>Oscillatoriales</taxon>
        <taxon>Oscillatoriales incertae sedis</taxon>
        <taxon>Zarconia</taxon>
        <taxon>Zarconia navalis</taxon>
    </lineage>
</organism>
<sequence length="196" mass="21686">MLPQFRERYPTGSLIGELITIHDGSYVVRAIVEVEGKVVATGLAAANTVEEAEDRARIRALGLLGLSPGTLESNPSSIAQDPVVSFPTPLTTPLTASVDISQLPSTPPSARESQQKEADRSPAAEDISMDIEKSIEPTDNVEWLMNKTTVEIQRLGWSATEGRHYLERTYEKRSRQHLTREELVEFLTYLKSQPTP</sequence>